<dbReference type="Proteomes" id="UP000001882">
    <property type="component" value="Chromosome"/>
</dbReference>
<dbReference type="OrthoDB" id="15207at2157"/>
<evidence type="ECO:0000313" key="2">
    <source>
        <dbReference type="EMBL" id="BAI62018.1"/>
    </source>
</evidence>
<dbReference type="InterPro" id="IPR002802">
    <property type="entry name" value="Endo_dU"/>
</dbReference>
<sequence length="194" mass="21156">MPRLHLKPELRILGIDDSPLLSKDILVVGAVMRGGDWLEGVVRTCITKDGLDATDKLAEMVTRSKHFGQIRVVMLNGVTMGGFNVVDMDVLSDKTGTPVISVMRRMPDMPSIRNALNNLSEPDLRYGLILKAGKAVEVSTTRGEPVFIQYKGIDEASAVEIVRSSSTHSRIPEPVRVAHLIATGIVLGESSRRV</sequence>
<dbReference type="HAMAP" id="MF_00582">
    <property type="entry name" value="UPF0215"/>
    <property type="match status" value="1"/>
</dbReference>
<reference evidence="2 3" key="1">
    <citation type="journal article" date="2007" name="Appl. Environ. Microbiol.">
        <title>Isolation of key methanogens for global methane emission from rice paddy fields: a novel isolate affiliated with the clone cluster rice cluster I.</title>
        <authorList>
            <person name="Sakai S."/>
            <person name="Imachi H."/>
            <person name="Sekiguchi Y."/>
            <person name="Ohashi A."/>
            <person name="Harada H."/>
            <person name="Kamagata Y."/>
        </authorList>
    </citation>
    <scope>NUCLEOTIDE SEQUENCE [LARGE SCALE GENOMIC DNA]</scope>
    <source>
        <strain evidence="3">DSM 17711 / JCM 13418 / NBRC 101707 / SANAE</strain>
    </source>
</reference>
<dbReference type="PANTHER" id="PTHR39518">
    <property type="entry name" value="UPF0215 PROTEIN MJ1150"/>
    <property type="match status" value="1"/>
</dbReference>
<name>D1YZZ6_METPS</name>
<reference evidence="2 3" key="2">
    <citation type="journal article" date="2008" name="Int. J. Syst. Evol. Microbiol.">
        <title>Methanocella paludicola gen. nov., sp. nov., a methane-producing archaeon, the first isolate of the lineage 'Rice Cluster I', and proposal of the new archaeal order Methanocellales ord. nov.</title>
        <authorList>
            <person name="Sakai S."/>
            <person name="Imachi H."/>
            <person name="Hanada S."/>
            <person name="Ohashi A."/>
            <person name="Harada H."/>
            <person name="Kamagata Y."/>
        </authorList>
    </citation>
    <scope>NUCLEOTIDE SEQUENCE [LARGE SCALE GENOMIC DNA]</scope>
    <source>
        <strain evidence="3">DSM 17711 / JCM 13418 / NBRC 101707 / SANAE</strain>
    </source>
</reference>
<dbReference type="InParanoid" id="D1YZZ6"/>
<evidence type="ECO:0000313" key="3">
    <source>
        <dbReference type="Proteomes" id="UP000001882"/>
    </source>
</evidence>
<keyword evidence="3" id="KW-1185">Reference proteome</keyword>
<comment type="similarity">
    <text evidence="1">Belongs to the UPF0215 family.</text>
</comment>
<dbReference type="NCBIfam" id="NF001977">
    <property type="entry name" value="PRK00766.1"/>
    <property type="match status" value="1"/>
</dbReference>
<dbReference type="Pfam" id="PF01949">
    <property type="entry name" value="Endo_dU"/>
    <property type="match status" value="1"/>
</dbReference>
<dbReference type="EMBL" id="AP011532">
    <property type="protein sequence ID" value="BAI62018.1"/>
    <property type="molecule type" value="Genomic_DNA"/>
</dbReference>
<dbReference type="eggNOG" id="arCOG00928">
    <property type="taxonomic scope" value="Archaea"/>
</dbReference>
<organism evidence="2 3">
    <name type="scientific">Methanocella paludicola (strain DSM 17711 / JCM 13418 / NBRC 101707 / SANAE)</name>
    <dbReference type="NCBI Taxonomy" id="304371"/>
    <lineage>
        <taxon>Archaea</taxon>
        <taxon>Methanobacteriati</taxon>
        <taxon>Methanobacteriota</taxon>
        <taxon>Stenosarchaea group</taxon>
        <taxon>Methanomicrobia</taxon>
        <taxon>Methanocellales</taxon>
        <taxon>Methanocellaceae</taxon>
        <taxon>Methanocella</taxon>
    </lineage>
</organism>
<dbReference type="PIRSF" id="PIRSF006380">
    <property type="entry name" value="UCP006380"/>
    <property type="match status" value="1"/>
</dbReference>
<gene>
    <name evidence="2" type="ordered locus">MCP_1946</name>
</gene>
<protein>
    <recommendedName>
        <fullName evidence="1">UPF0215 protein MCP_1946</fullName>
    </recommendedName>
</protein>
<dbReference type="RefSeq" id="WP_012900692.1">
    <property type="nucleotide sequence ID" value="NC_013665.1"/>
</dbReference>
<dbReference type="PANTHER" id="PTHR39518:SF2">
    <property type="entry name" value="UPF0215 PROTEIN MJ1150"/>
    <property type="match status" value="1"/>
</dbReference>
<dbReference type="GeneID" id="8682713"/>
<evidence type="ECO:0000256" key="1">
    <source>
        <dbReference type="HAMAP-Rule" id="MF_00582"/>
    </source>
</evidence>
<reference evidence="3" key="3">
    <citation type="journal article" date="2011" name="PLoS ONE">
        <title>Genome sequence of a mesophilic hydrogenotrophic methanogen Methanocella paludicola, the first cultivated representative of the order Methanocellales.</title>
        <authorList>
            <person name="Sakai S."/>
            <person name="Takaki Y."/>
            <person name="Shimamura S."/>
            <person name="Sekine M."/>
            <person name="Tajima T."/>
            <person name="Kosugi H."/>
            <person name="Ichikawa N."/>
            <person name="Tasumi E."/>
            <person name="Hiraki A.T."/>
            <person name="Shimizu A."/>
            <person name="Kato Y."/>
            <person name="Nishiko R."/>
            <person name="Mori K."/>
            <person name="Fujita N."/>
            <person name="Imachi H."/>
            <person name="Takai K."/>
        </authorList>
    </citation>
    <scope>NUCLEOTIDE SEQUENCE [LARGE SCALE GENOMIC DNA]</scope>
    <source>
        <strain evidence="3">DSM 17711 / JCM 13418 / NBRC 101707 / SANAE</strain>
    </source>
</reference>
<accession>D1YZZ6</accession>
<dbReference type="KEGG" id="mpd:MCP_1946"/>
<proteinExistence type="inferred from homology"/>
<dbReference type="AlphaFoldDB" id="D1YZZ6"/>
<dbReference type="STRING" id="304371.MCP_1946"/>
<dbReference type="Gene3D" id="3.30.2170.10">
    <property type="entry name" value="archaeoglobus fulgidus dsm 4304 superfamily"/>
    <property type="match status" value="1"/>
</dbReference>